<dbReference type="Gene3D" id="3.10.170.10">
    <property type="match status" value="1"/>
</dbReference>
<protein>
    <submittedName>
        <fullName evidence="13">M36 family metallopeptidase</fullName>
    </submittedName>
</protein>
<dbReference type="PANTHER" id="PTHR33478:SF1">
    <property type="entry name" value="EXTRACELLULAR METALLOPROTEINASE MEP"/>
    <property type="match status" value="1"/>
</dbReference>
<dbReference type="SUPFAM" id="SSF55486">
    <property type="entry name" value="Metalloproteases ('zincins'), catalytic domain"/>
    <property type="match status" value="1"/>
</dbReference>
<keyword evidence="9" id="KW-0482">Metalloprotease</keyword>
<comment type="subcellular location">
    <subcellularLocation>
        <location evidence="2">Secreted</location>
    </subcellularLocation>
</comment>
<keyword evidence="12" id="KW-0732">Signal</keyword>
<dbReference type="Gene3D" id="1.10.390.10">
    <property type="entry name" value="Neutral Protease Domain 2"/>
    <property type="match status" value="1"/>
</dbReference>
<dbReference type="PANTHER" id="PTHR33478">
    <property type="entry name" value="EXTRACELLULAR METALLOPROTEINASE MEP"/>
    <property type="match status" value="1"/>
</dbReference>
<evidence type="ECO:0000256" key="2">
    <source>
        <dbReference type="ARBA" id="ARBA00004613"/>
    </source>
</evidence>
<evidence type="ECO:0000256" key="6">
    <source>
        <dbReference type="ARBA" id="ARBA00022723"/>
    </source>
</evidence>
<feature type="region of interest" description="Disordered" evidence="11">
    <location>
        <begin position="449"/>
        <end position="482"/>
    </location>
</feature>
<dbReference type="GO" id="GO:0005615">
    <property type="term" value="C:extracellular space"/>
    <property type="evidence" value="ECO:0007669"/>
    <property type="project" value="InterPro"/>
</dbReference>
<feature type="region of interest" description="Disordered" evidence="11">
    <location>
        <begin position="37"/>
        <end position="82"/>
    </location>
</feature>
<dbReference type="EMBL" id="CP157483">
    <property type="protein sequence ID" value="XBO45532.1"/>
    <property type="molecule type" value="Genomic_DNA"/>
</dbReference>
<gene>
    <name evidence="13" type="ORF">ABEG17_09435</name>
</gene>
<feature type="compositionally biased region" description="Basic and acidic residues" evidence="11">
    <location>
        <begin position="45"/>
        <end position="57"/>
    </location>
</feature>
<dbReference type="GO" id="GO:0004222">
    <property type="term" value="F:metalloendopeptidase activity"/>
    <property type="evidence" value="ECO:0007669"/>
    <property type="project" value="InterPro"/>
</dbReference>
<feature type="chain" id="PRO_5043380666" evidence="12">
    <location>
        <begin position="32"/>
        <end position="998"/>
    </location>
</feature>
<dbReference type="RefSeq" id="WP_406833034.1">
    <property type="nucleotide sequence ID" value="NZ_CP157483.1"/>
</dbReference>
<evidence type="ECO:0000256" key="7">
    <source>
        <dbReference type="ARBA" id="ARBA00022801"/>
    </source>
</evidence>
<name>A0AAU7JYK4_9MICO</name>
<organism evidence="13">
    <name type="scientific">Pedococcus sp. KACC 23699</name>
    <dbReference type="NCBI Taxonomy" id="3149228"/>
    <lineage>
        <taxon>Bacteria</taxon>
        <taxon>Bacillati</taxon>
        <taxon>Actinomycetota</taxon>
        <taxon>Actinomycetes</taxon>
        <taxon>Micrococcales</taxon>
        <taxon>Intrasporangiaceae</taxon>
        <taxon>Pedococcus</taxon>
    </lineage>
</organism>
<feature type="compositionally biased region" description="Polar residues" evidence="11">
    <location>
        <begin position="58"/>
        <end position="78"/>
    </location>
</feature>
<evidence type="ECO:0000256" key="10">
    <source>
        <dbReference type="ARBA" id="ARBA00023145"/>
    </source>
</evidence>
<comment type="similarity">
    <text evidence="3">Belongs to the peptidase M36 family.</text>
</comment>
<evidence type="ECO:0000256" key="5">
    <source>
        <dbReference type="ARBA" id="ARBA00022670"/>
    </source>
</evidence>
<keyword evidence="4" id="KW-0964">Secreted</keyword>
<dbReference type="AlphaFoldDB" id="A0AAU7JYK4"/>
<dbReference type="InterPro" id="IPR001842">
    <property type="entry name" value="Peptidase_M36"/>
</dbReference>
<keyword evidence="7" id="KW-0378">Hydrolase</keyword>
<dbReference type="Pfam" id="PF02128">
    <property type="entry name" value="Peptidase_M36"/>
    <property type="match status" value="1"/>
</dbReference>
<dbReference type="CDD" id="cd09596">
    <property type="entry name" value="M36"/>
    <property type="match status" value="1"/>
</dbReference>
<comment type="cofactor">
    <cofactor evidence="1">
        <name>Zn(2+)</name>
        <dbReference type="ChEBI" id="CHEBI:29105"/>
    </cofactor>
</comment>
<evidence type="ECO:0000256" key="3">
    <source>
        <dbReference type="ARBA" id="ARBA00006006"/>
    </source>
</evidence>
<dbReference type="PROSITE" id="PS51318">
    <property type="entry name" value="TAT"/>
    <property type="match status" value="1"/>
</dbReference>
<dbReference type="InterPro" id="IPR050371">
    <property type="entry name" value="Fungal_virulence_M36"/>
</dbReference>
<dbReference type="InterPro" id="IPR027268">
    <property type="entry name" value="Peptidase_M4/M1_CTD_sf"/>
</dbReference>
<sequence>MTRRRRQLAVVSATAALAVAVTSALPGAAAAQAPTKAKGSGFLGEDSHHLDDLDTRTSRAQPSTEQKAAAAQTRSGNQRGAAPATVTWNRFGSAATITPAGTGATALATGLGKDPVAAARAYLVRQATVLGLTESDIDAMEHVTTNEIGGSSAVMFRQVVGGVPAGLDGLVVVAVEDGTARYLTSSLAPTRGAAVARTAAPKLTPEQALIRAAGNIGHKVSDVKRSAPSNARTADTGWTSLQAKGLLGDQQVKQVAVPVPGGAARTAYHVVTRAEQDEGYSVYVDAATGEVLARDGLVDHDSDNPRWSVFTSVPEVSQAPADTRVQWCWTTASGCSESVQNPASPLAWDVDPVTKMTTTTTSGNNATSGERWVAGGVVTPATQRSDRSYTYPFTGQWTKERCNPANYASPQRNDIDAATSNLFAMHNRMHDWSYQLGYTESAWNMQRDNLGKGGLGGDPELGYSQSGAKSGSRNNANQGTPPDGISGYSNMYLWQPLAGSFYAPCVDGDYDMSVIGHEYGHGISNRMAGGPDRGLSGLQAGAMGESWSDLMATEYLQEQGYVPFSSTATPMGAYVTGNADHGIRNYNFSKSPLNYSNVGYDQTGPQVHADGEIWSATHSDIRSAFITRYGGGDAELQKSCATGATKVEACPGNRRWIQLVFDAWLLMPSGAVSMTDARDAMLAADLLRFKGANQDLLWDAFAARGMGRGASSTSSADSAPIPSFESPYAKNATLTFNPSGDSGRPVTGAKVYVGEYTARSRPIADTDPATSLGSSFTTVPGTATYTVTAPGYAQKQFTFTAKPGQTRAMPVSLTTNLASTLAGATVTGAGTKVTAMTDGDEGTTATTGDAPTAAQKVFTIDLAGGRQVVRKVQVSALPEPGSAGRFQNLRQFKVWACDAKGRVSCAQDGDYREVFTSPADAFPGTAPRPVAPELKMREFDIPQTAATHLRIELVTNQCQGGPAFQGEQDDDPANATDCTTAYSGAQKIAVSEVQVLRR</sequence>
<evidence type="ECO:0000256" key="8">
    <source>
        <dbReference type="ARBA" id="ARBA00022833"/>
    </source>
</evidence>
<evidence type="ECO:0000256" key="12">
    <source>
        <dbReference type="SAM" id="SignalP"/>
    </source>
</evidence>
<evidence type="ECO:0000256" key="4">
    <source>
        <dbReference type="ARBA" id="ARBA00022525"/>
    </source>
</evidence>
<proteinExistence type="inferred from homology"/>
<evidence type="ECO:0000256" key="1">
    <source>
        <dbReference type="ARBA" id="ARBA00001947"/>
    </source>
</evidence>
<keyword evidence="6" id="KW-0479">Metal-binding</keyword>
<dbReference type="GO" id="GO:0008270">
    <property type="term" value="F:zinc ion binding"/>
    <property type="evidence" value="ECO:0007669"/>
    <property type="project" value="InterPro"/>
</dbReference>
<feature type="compositionally biased region" description="Polar residues" evidence="11">
    <location>
        <begin position="463"/>
        <end position="480"/>
    </location>
</feature>
<dbReference type="InterPro" id="IPR006311">
    <property type="entry name" value="TAT_signal"/>
</dbReference>
<evidence type="ECO:0000256" key="9">
    <source>
        <dbReference type="ARBA" id="ARBA00023049"/>
    </source>
</evidence>
<keyword evidence="5" id="KW-0645">Protease</keyword>
<evidence type="ECO:0000313" key="13">
    <source>
        <dbReference type="EMBL" id="XBO45532.1"/>
    </source>
</evidence>
<keyword evidence="8" id="KW-0862">Zinc</keyword>
<reference evidence="13" key="1">
    <citation type="submission" date="2024-05" db="EMBL/GenBank/DDBJ databases">
        <authorList>
            <person name="Kim S."/>
            <person name="Heo J."/>
            <person name="Choi H."/>
            <person name="Choi Y."/>
            <person name="Kwon S.-W."/>
            <person name="Kim Y."/>
        </authorList>
    </citation>
    <scope>NUCLEOTIDE SEQUENCE</scope>
    <source>
        <strain evidence="13">KACC 23699</strain>
    </source>
</reference>
<dbReference type="GO" id="GO:0006508">
    <property type="term" value="P:proteolysis"/>
    <property type="evidence" value="ECO:0007669"/>
    <property type="project" value="UniProtKB-KW"/>
</dbReference>
<accession>A0AAU7JYK4</accession>
<keyword evidence="10" id="KW-0865">Zymogen</keyword>
<feature type="signal peptide" evidence="12">
    <location>
        <begin position="1"/>
        <end position="31"/>
    </location>
</feature>
<evidence type="ECO:0000256" key="11">
    <source>
        <dbReference type="SAM" id="MobiDB-lite"/>
    </source>
</evidence>